<feature type="transmembrane region" description="Helical" evidence="7">
    <location>
        <begin position="41"/>
        <end position="60"/>
    </location>
</feature>
<dbReference type="PANTHER" id="PTHR23522">
    <property type="entry name" value="BLL5896 PROTEIN"/>
    <property type="match status" value="1"/>
</dbReference>
<evidence type="ECO:0000256" key="1">
    <source>
        <dbReference type="ARBA" id="ARBA00004651"/>
    </source>
</evidence>
<keyword evidence="6 7" id="KW-0472">Membrane</keyword>
<dbReference type="InterPro" id="IPR004740">
    <property type="entry name" value="Nuc_H_symport"/>
</dbReference>
<evidence type="ECO:0000256" key="7">
    <source>
        <dbReference type="SAM" id="Phobius"/>
    </source>
</evidence>
<keyword evidence="5 7" id="KW-1133">Transmembrane helix</keyword>
<sequence>MKTTAKLSFMMFVEWFIWGAWFVPLWLWLSKSGFSAGEIGWSYACTAIAAILSPILVGSITDRFSRRKKCWRY</sequence>
<accession>A0A376U6N3</accession>
<comment type="subcellular location">
    <subcellularLocation>
        <location evidence="1">Cell membrane</location>
        <topology evidence="1">Multi-pass membrane protein</topology>
    </subcellularLocation>
</comment>
<dbReference type="GO" id="GO:0015212">
    <property type="term" value="F:cytidine transmembrane transporter activity"/>
    <property type="evidence" value="ECO:0007669"/>
    <property type="project" value="TreeGrafter"/>
</dbReference>
<evidence type="ECO:0000256" key="3">
    <source>
        <dbReference type="ARBA" id="ARBA00022475"/>
    </source>
</evidence>
<dbReference type="EMBL" id="UGCP01000002">
    <property type="protein sequence ID" value="STI85136.1"/>
    <property type="molecule type" value="Genomic_DNA"/>
</dbReference>
<dbReference type="GO" id="GO:0005886">
    <property type="term" value="C:plasma membrane"/>
    <property type="evidence" value="ECO:0007669"/>
    <property type="project" value="UniProtKB-SubCell"/>
</dbReference>
<dbReference type="PANTHER" id="PTHR23522:SF4">
    <property type="entry name" value="NUCLEOSIDE PERMEASE NUPG-RELATED"/>
    <property type="match status" value="1"/>
</dbReference>
<keyword evidence="4 7" id="KW-0812">Transmembrane</keyword>
<evidence type="ECO:0000256" key="4">
    <source>
        <dbReference type="ARBA" id="ARBA00022692"/>
    </source>
</evidence>
<evidence type="ECO:0000256" key="2">
    <source>
        <dbReference type="ARBA" id="ARBA00022448"/>
    </source>
</evidence>
<evidence type="ECO:0000313" key="9">
    <source>
        <dbReference type="Proteomes" id="UP000254079"/>
    </source>
</evidence>
<keyword evidence="3" id="KW-1003">Cell membrane</keyword>
<dbReference type="Pfam" id="PF03825">
    <property type="entry name" value="Nuc_H_symport"/>
    <property type="match status" value="1"/>
</dbReference>
<keyword evidence="2" id="KW-0813">Transport</keyword>
<gene>
    <name evidence="8" type="primary">yegT_3</name>
    <name evidence="8" type="ORF">NCTC8622_04214</name>
</gene>
<dbReference type="Proteomes" id="UP000254079">
    <property type="component" value="Unassembled WGS sequence"/>
</dbReference>
<reference evidence="8 9" key="1">
    <citation type="submission" date="2018-06" db="EMBL/GenBank/DDBJ databases">
        <authorList>
            <consortium name="Pathogen Informatics"/>
            <person name="Doyle S."/>
        </authorList>
    </citation>
    <scope>NUCLEOTIDE SEQUENCE [LARGE SCALE GENOMIC DNA]</scope>
    <source>
        <strain evidence="8 9">NCTC8622</strain>
    </source>
</reference>
<proteinExistence type="predicted"/>
<organism evidence="8 9">
    <name type="scientific">Escherichia coli</name>
    <dbReference type="NCBI Taxonomy" id="562"/>
    <lineage>
        <taxon>Bacteria</taxon>
        <taxon>Pseudomonadati</taxon>
        <taxon>Pseudomonadota</taxon>
        <taxon>Gammaproteobacteria</taxon>
        <taxon>Enterobacterales</taxon>
        <taxon>Enterobacteriaceae</taxon>
        <taxon>Escherichia</taxon>
    </lineage>
</organism>
<evidence type="ECO:0000256" key="5">
    <source>
        <dbReference type="ARBA" id="ARBA00022989"/>
    </source>
</evidence>
<name>A0A376U6N3_ECOLX</name>
<dbReference type="InterPro" id="IPR036259">
    <property type="entry name" value="MFS_trans_sf"/>
</dbReference>
<dbReference type="GO" id="GO:0015213">
    <property type="term" value="F:uridine transmembrane transporter activity"/>
    <property type="evidence" value="ECO:0007669"/>
    <property type="project" value="TreeGrafter"/>
</dbReference>
<evidence type="ECO:0000256" key="6">
    <source>
        <dbReference type="ARBA" id="ARBA00023136"/>
    </source>
</evidence>
<dbReference type="Gene3D" id="1.20.1250.20">
    <property type="entry name" value="MFS general substrate transporter like domains"/>
    <property type="match status" value="1"/>
</dbReference>
<feature type="transmembrane region" description="Helical" evidence="7">
    <location>
        <begin position="7"/>
        <end position="29"/>
    </location>
</feature>
<dbReference type="SUPFAM" id="SSF103473">
    <property type="entry name" value="MFS general substrate transporter"/>
    <property type="match status" value="1"/>
</dbReference>
<evidence type="ECO:0000313" key="8">
    <source>
        <dbReference type="EMBL" id="STI85136.1"/>
    </source>
</evidence>
<dbReference type="AlphaFoldDB" id="A0A376U6N3"/>
<protein>
    <submittedName>
        <fullName evidence="8">Major facilitator superfamily protein</fullName>
    </submittedName>
</protein>